<evidence type="ECO:0000313" key="3">
    <source>
        <dbReference type="Proteomes" id="UP001213681"/>
    </source>
</evidence>
<reference evidence="2" key="2">
    <citation type="journal article" date="2023" name="IMA Fungus">
        <title>Comparative genomic study of the Penicillium genus elucidates a diverse pangenome and 15 lateral gene transfer events.</title>
        <authorList>
            <person name="Petersen C."/>
            <person name="Sorensen T."/>
            <person name="Nielsen M.R."/>
            <person name="Sondergaard T.E."/>
            <person name="Sorensen J.L."/>
            <person name="Fitzpatrick D.A."/>
            <person name="Frisvad J.C."/>
            <person name="Nielsen K.L."/>
        </authorList>
    </citation>
    <scope>NUCLEOTIDE SEQUENCE</scope>
    <source>
        <strain evidence="2">IBT 16125</strain>
    </source>
</reference>
<reference evidence="2" key="1">
    <citation type="submission" date="2022-12" db="EMBL/GenBank/DDBJ databases">
        <authorList>
            <person name="Petersen C."/>
        </authorList>
    </citation>
    <scope>NUCLEOTIDE SEQUENCE</scope>
    <source>
        <strain evidence="2">IBT 16125</strain>
    </source>
</reference>
<keyword evidence="3" id="KW-1185">Reference proteome</keyword>
<evidence type="ECO:0000256" key="1">
    <source>
        <dbReference type="SAM" id="MobiDB-lite"/>
    </source>
</evidence>
<dbReference type="AlphaFoldDB" id="A0AAD6G388"/>
<evidence type="ECO:0000313" key="2">
    <source>
        <dbReference type="EMBL" id="KAJ5450703.1"/>
    </source>
</evidence>
<dbReference type="RefSeq" id="XP_056766238.1">
    <property type="nucleotide sequence ID" value="XM_056910534.1"/>
</dbReference>
<comment type="caution">
    <text evidence="2">The sequence shown here is derived from an EMBL/GenBank/DDBJ whole genome shotgun (WGS) entry which is preliminary data.</text>
</comment>
<dbReference type="EMBL" id="JAPVEA010000006">
    <property type="protein sequence ID" value="KAJ5450703.1"/>
    <property type="molecule type" value="Genomic_DNA"/>
</dbReference>
<feature type="compositionally biased region" description="Basic residues" evidence="1">
    <location>
        <begin position="1"/>
        <end position="14"/>
    </location>
</feature>
<feature type="compositionally biased region" description="Basic and acidic residues" evidence="1">
    <location>
        <begin position="94"/>
        <end position="121"/>
    </location>
</feature>
<sequence>MTKKKTNNKKKPRSSVRGAGPPENDEEVLTQEELLKRIRKARTAKAGVEYQPPPPQPKKKGPVKPFIPPFDPNLPPAAFPSLPTIGQPIPTGTREGHLRRAKEDRERRLQGLEPLPRESYHSEPIFRISGQNDAPDVKQPADKEPASQKPSKPKTTKRGQASQDRVNVNTSEVEYEAPRGVNVDWEASNTVFNPVYMRNMATMASDGQKEPANSYGLSLANRPEMDFSDSDLEIITEKKPPVPQWGDLTPSLRAEIMDNLLEHDTWEEAVNKLGLTLKQARRTKEYLNRFHKATEHEDEQLKEMREEQLQTLLNMDYSNDRTVPEDGILGRTSKEHQKNIMKDPNQKLLQCKSGDLRTAWRFLNERGLPQKLAGDWNCGAGTMRPDEDEEPLTKRVKWSYPLTTIEGPSAMPMNIGPVKHLSSGAKTAFLNNFGQAGSIVPPAQEQHPIQDVQKHWDDWEQLFITQPDEDQVHLARERRLQLALGEEDAATLMAKETGPALPEPAVAQFRFNQRIERVKREAEAEREAAAVKSLPFTARDIAEGTWEQKMEARYARLANDCQKLLLSYDAHPDVEHEENSELDEIDQDALVEEAMQFNGSYRPLLRAKAYPRSRDADVDME</sequence>
<gene>
    <name evidence="2" type="ORF">N7458_007152</name>
</gene>
<feature type="compositionally biased region" description="Basic and acidic residues" evidence="1">
    <location>
        <begin position="135"/>
        <end position="146"/>
    </location>
</feature>
<feature type="compositionally biased region" description="Pro residues" evidence="1">
    <location>
        <begin position="65"/>
        <end position="78"/>
    </location>
</feature>
<accession>A0AAD6G388</accession>
<dbReference type="Proteomes" id="UP001213681">
    <property type="component" value="Unassembled WGS sequence"/>
</dbReference>
<organism evidence="2 3">
    <name type="scientific">Penicillium daleae</name>
    <dbReference type="NCBI Taxonomy" id="63821"/>
    <lineage>
        <taxon>Eukaryota</taxon>
        <taxon>Fungi</taxon>
        <taxon>Dikarya</taxon>
        <taxon>Ascomycota</taxon>
        <taxon>Pezizomycotina</taxon>
        <taxon>Eurotiomycetes</taxon>
        <taxon>Eurotiomycetidae</taxon>
        <taxon>Eurotiales</taxon>
        <taxon>Aspergillaceae</taxon>
        <taxon>Penicillium</taxon>
    </lineage>
</organism>
<feature type="compositionally biased region" description="Polar residues" evidence="1">
    <location>
        <begin position="158"/>
        <end position="169"/>
    </location>
</feature>
<proteinExistence type="predicted"/>
<dbReference type="GeneID" id="81600777"/>
<feature type="region of interest" description="Disordered" evidence="1">
    <location>
        <begin position="1"/>
        <end position="169"/>
    </location>
</feature>
<protein>
    <submittedName>
        <fullName evidence="2">Uncharacterized protein</fullName>
    </submittedName>
</protein>
<name>A0AAD6G388_9EURO</name>